<keyword evidence="1" id="KW-0732">Signal</keyword>
<reference evidence="2" key="1">
    <citation type="submission" date="2012-12" db="EMBL/GenBank/DDBJ databases">
        <title>Identification and characterization of a phenylalanine ammonia-lyase gene family in Isatis indigotica Fort.</title>
        <authorList>
            <person name="Liu Q."/>
            <person name="Chen J."/>
            <person name="Zhou X."/>
            <person name="Di P."/>
            <person name="Xiao Y."/>
            <person name="Xuan H."/>
            <person name="Zhang L."/>
            <person name="Chen W."/>
        </authorList>
    </citation>
    <scope>NUCLEOTIDE SEQUENCE</scope>
    <source>
        <tissue evidence="2">Salivary gland</tissue>
    </source>
</reference>
<sequence>MKLTLLIALGFSQLFQQGVSFKNDIMERDSDCIGFLWDVEQFACEHRGLEDFINLDVKACALECENSSEKLMLPKDIHCQERGLNCEKNREGLKKWHEERKKALQKIFKRFCKIIKMTVKK</sequence>
<accession>A0A0K8RDC5</accession>
<feature type="chain" id="PRO_5005516991" evidence="1">
    <location>
        <begin position="21"/>
        <end position="121"/>
    </location>
</feature>
<name>A0A0K8RDC5_IXORI</name>
<evidence type="ECO:0000256" key="1">
    <source>
        <dbReference type="SAM" id="SignalP"/>
    </source>
</evidence>
<proteinExistence type="evidence at transcript level"/>
<dbReference type="EMBL" id="GADI01005309">
    <property type="protein sequence ID" value="JAA68499.1"/>
    <property type="molecule type" value="mRNA"/>
</dbReference>
<evidence type="ECO:0000313" key="2">
    <source>
        <dbReference type="EMBL" id="JAA68499.1"/>
    </source>
</evidence>
<dbReference type="AlphaFoldDB" id="A0A0K8RDC5"/>
<protein>
    <submittedName>
        <fullName evidence="2">Putative ixodes 10 kDa peptide protein</fullName>
    </submittedName>
</protein>
<organism evidence="2">
    <name type="scientific">Ixodes ricinus</name>
    <name type="common">Common tick</name>
    <name type="synonym">Acarus ricinus</name>
    <dbReference type="NCBI Taxonomy" id="34613"/>
    <lineage>
        <taxon>Eukaryota</taxon>
        <taxon>Metazoa</taxon>
        <taxon>Ecdysozoa</taxon>
        <taxon>Arthropoda</taxon>
        <taxon>Chelicerata</taxon>
        <taxon>Arachnida</taxon>
        <taxon>Acari</taxon>
        <taxon>Parasitiformes</taxon>
        <taxon>Ixodida</taxon>
        <taxon>Ixodoidea</taxon>
        <taxon>Ixodidae</taxon>
        <taxon>Ixodinae</taxon>
        <taxon>Ixodes</taxon>
    </lineage>
</organism>
<feature type="signal peptide" evidence="1">
    <location>
        <begin position="1"/>
        <end position="20"/>
    </location>
</feature>